<accession>A0A4R1C0W9</accession>
<dbReference type="PROSITE" id="PS50977">
    <property type="entry name" value="HTH_TETR_2"/>
    <property type="match status" value="1"/>
</dbReference>
<feature type="DNA-binding region" description="H-T-H motif" evidence="4">
    <location>
        <begin position="82"/>
        <end position="101"/>
    </location>
</feature>
<proteinExistence type="predicted"/>
<dbReference type="AlphaFoldDB" id="A0A4R1C0W9"/>
<dbReference type="PANTHER" id="PTHR30055:SF234">
    <property type="entry name" value="HTH-TYPE TRANSCRIPTIONAL REGULATOR BETI"/>
    <property type="match status" value="1"/>
</dbReference>
<evidence type="ECO:0000313" key="7">
    <source>
        <dbReference type="Proteomes" id="UP000295453"/>
    </source>
</evidence>
<evidence type="ECO:0000256" key="3">
    <source>
        <dbReference type="ARBA" id="ARBA00023163"/>
    </source>
</evidence>
<keyword evidence="7" id="KW-1185">Reference proteome</keyword>
<gene>
    <name evidence="6" type="ORF">EPD65_09445</name>
</gene>
<dbReference type="InterPro" id="IPR001647">
    <property type="entry name" value="HTH_TetR"/>
</dbReference>
<dbReference type="InterPro" id="IPR009057">
    <property type="entry name" value="Homeodomain-like_sf"/>
</dbReference>
<dbReference type="GO" id="GO:0000976">
    <property type="term" value="F:transcription cis-regulatory region binding"/>
    <property type="evidence" value="ECO:0007669"/>
    <property type="project" value="TreeGrafter"/>
</dbReference>
<dbReference type="InterPro" id="IPR050109">
    <property type="entry name" value="HTH-type_TetR-like_transc_reg"/>
</dbReference>
<name>A0A4R1C0W9_9ACTN</name>
<dbReference type="SUPFAM" id="SSF46689">
    <property type="entry name" value="Homeodomain-like"/>
    <property type="match status" value="1"/>
</dbReference>
<reference evidence="6 7" key="1">
    <citation type="submission" date="2019-03" db="EMBL/GenBank/DDBJ databases">
        <authorList>
            <person name="Kim M.K.M."/>
        </authorList>
    </citation>
    <scope>NUCLEOTIDE SEQUENCE [LARGE SCALE GENOMIC DNA]</scope>
    <source>
        <strain evidence="6 7">18JY15-6</strain>
    </source>
</reference>
<keyword evidence="2 4" id="KW-0238">DNA-binding</keyword>
<protein>
    <submittedName>
        <fullName evidence="6">TetR/AcrR family transcriptional regulator</fullName>
    </submittedName>
</protein>
<dbReference type="Proteomes" id="UP000295453">
    <property type="component" value="Unassembled WGS sequence"/>
</dbReference>
<evidence type="ECO:0000259" key="5">
    <source>
        <dbReference type="PROSITE" id="PS50977"/>
    </source>
</evidence>
<dbReference type="OrthoDB" id="4550691at2"/>
<evidence type="ECO:0000256" key="1">
    <source>
        <dbReference type="ARBA" id="ARBA00023015"/>
    </source>
</evidence>
<evidence type="ECO:0000256" key="2">
    <source>
        <dbReference type="ARBA" id="ARBA00023125"/>
    </source>
</evidence>
<sequence>MPSIRLPLRGRLLLQRRRKLLQARRFAWDAASRIAFGNVSRDTASQTPRRKYAARVPVDERREQLLDAALHVLVRDGYENVTIEAISQEAGVTRPVVYGAYDGLEPLLHALLDRTQGRALGQAMQLLNRSGDATDIDAWLIGATSGIIDVVQDDPDTWAAVLYLNAGAPAIVRERVAETRELIRQYVCSGLEAGMALRGGPDLDPQILSHLVLVTAEEFGRLILEEPPRYDKERLVQAMTNILRVLPKD</sequence>
<keyword evidence="1" id="KW-0805">Transcription regulation</keyword>
<keyword evidence="3" id="KW-0804">Transcription</keyword>
<feature type="domain" description="HTH tetR-type" evidence="5">
    <location>
        <begin position="59"/>
        <end position="119"/>
    </location>
</feature>
<dbReference type="Gene3D" id="1.10.357.10">
    <property type="entry name" value="Tetracycline Repressor, domain 2"/>
    <property type="match status" value="1"/>
</dbReference>
<organism evidence="6 7">
    <name type="scientific">Nocardioides jejuensis</name>
    <dbReference type="NCBI Taxonomy" id="2502782"/>
    <lineage>
        <taxon>Bacteria</taxon>
        <taxon>Bacillati</taxon>
        <taxon>Actinomycetota</taxon>
        <taxon>Actinomycetes</taxon>
        <taxon>Propionibacteriales</taxon>
        <taxon>Nocardioidaceae</taxon>
        <taxon>Nocardioides</taxon>
    </lineage>
</organism>
<dbReference type="PANTHER" id="PTHR30055">
    <property type="entry name" value="HTH-TYPE TRANSCRIPTIONAL REGULATOR RUTR"/>
    <property type="match status" value="1"/>
</dbReference>
<dbReference type="GO" id="GO:0003700">
    <property type="term" value="F:DNA-binding transcription factor activity"/>
    <property type="evidence" value="ECO:0007669"/>
    <property type="project" value="TreeGrafter"/>
</dbReference>
<dbReference type="Pfam" id="PF00440">
    <property type="entry name" value="TetR_N"/>
    <property type="match status" value="1"/>
</dbReference>
<evidence type="ECO:0000313" key="6">
    <source>
        <dbReference type="EMBL" id="TCJ24123.1"/>
    </source>
</evidence>
<evidence type="ECO:0000256" key="4">
    <source>
        <dbReference type="PROSITE-ProRule" id="PRU00335"/>
    </source>
</evidence>
<comment type="caution">
    <text evidence="6">The sequence shown here is derived from an EMBL/GenBank/DDBJ whole genome shotgun (WGS) entry which is preliminary data.</text>
</comment>
<dbReference type="EMBL" id="SJZJ01000014">
    <property type="protein sequence ID" value="TCJ24123.1"/>
    <property type="molecule type" value="Genomic_DNA"/>
</dbReference>